<keyword evidence="1" id="KW-0472">Membrane</keyword>
<evidence type="ECO:0000313" key="2">
    <source>
        <dbReference type="EMBL" id="CCH57732.1"/>
    </source>
</evidence>
<evidence type="ECO:0000313" key="3">
    <source>
        <dbReference type="Proteomes" id="UP000002880"/>
    </source>
</evidence>
<dbReference type="GeneID" id="12979011"/>
<proteinExistence type="predicted"/>
<reference evidence="2 3" key="2">
    <citation type="submission" date="2012-05" db="EMBL/GenBank/DDBJ databases">
        <authorList>
            <person name="Volozhantsev N."/>
        </authorList>
    </citation>
    <scope>NUCLEOTIDE SEQUENCE [LARGE SCALE GENOMIC DNA]</scope>
</reference>
<name>I2GUD1_9CAUD</name>
<sequence>MSNKQTWLQSHAETLTQNIVGLLIGFIILKCFGLSASESVQLQAVIFATSYLRSFLIRRFFNRFVGSQP</sequence>
<dbReference type="Proteomes" id="UP000002880">
    <property type="component" value="Segment"/>
</dbReference>
<feature type="transmembrane region" description="Helical" evidence="1">
    <location>
        <begin position="20"/>
        <end position="36"/>
    </location>
</feature>
<dbReference type="RefSeq" id="YP_006383774.1">
    <property type="nucleotide sequence ID" value="NC_017984.1"/>
</dbReference>
<protein>
    <submittedName>
        <fullName evidence="2">Uncharacterized protein</fullName>
    </submittedName>
</protein>
<dbReference type="EMBL" id="HE806280">
    <property type="protein sequence ID" value="CCH57732.1"/>
    <property type="molecule type" value="Genomic_DNA"/>
</dbReference>
<keyword evidence="1" id="KW-0812">Transmembrane</keyword>
<reference evidence="2 3" key="1">
    <citation type="submission" date="2012-05" db="EMBL/GenBank/DDBJ databases">
        <title>The genome sequence of bacteriophage AP22 lytic for Acinetobacter baumannii.</title>
        <authorList>
            <person name="Volozhantsev N.V."/>
            <person name="Popova A.V."/>
            <person name="Bogun A.G."/>
        </authorList>
    </citation>
    <scope>NUCLEOTIDE SEQUENCE [LARGE SCALE GENOMIC DNA]</scope>
</reference>
<dbReference type="KEGG" id="vg:12979011"/>
<accession>I2GUD1</accession>
<keyword evidence="1" id="KW-1133">Transmembrane helix</keyword>
<keyword evidence="3" id="KW-1185">Reference proteome</keyword>
<dbReference type="Pfam" id="PF23858">
    <property type="entry name" value="DUF7220"/>
    <property type="match status" value="1"/>
</dbReference>
<evidence type="ECO:0000256" key="1">
    <source>
        <dbReference type="SAM" id="Phobius"/>
    </source>
</evidence>
<organism evidence="2 3">
    <name type="scientific">Acinetobacter phage AP22</name>
    <dbReference type="NCBI Taxonomy" id="1187128"/>
    <lineage>
        <taxon>Viruses</taxon>
        <taxon>Duplodnaviria</taxon>
        <taxon>Heunggongvirae</taxon>
        <taxon>Uroviricota</taxon>
        <taxon>Caudoviricetes</taxon>
        <taxon>Obolenskvirus</taxon>
        <taxon>Obolenskvirus AP22</taxon>
    </lineage>
</organism>
<feature type="transmembrane region" description="Helical" evidence="1">
    <location>
        <begin position="42"/>
        <end position="61"/>
    </location>
</feature>
<dbReference type="InterPro" id="IPR055644">
    <property type="entry name" value="DUF7220"/>
</dbReference>